<proteinExistence type="predicted"/>
<feature type="transmembrane region" description="Helical" evidence="6">
    <location>
        <begin position="442"/>
        <end position="463"/>
    </location>
</feature>
<evidence type="ECO:0000256" key="4">
    <source>
        <dbReference type="ARBA" id="ARBA00022989"/>
    </source>
</evidence>
<evidence type="ECO:0000256" key="3">
    <source>
        <dbReference type="ARBA" id="ARBA00022692"/>
    </source>
</evidence>
<dbReference type="Proteomes" id="UP000245577">
    <property type="component" value="Unassembled WGS sequence"/>
</dbReference>
<keyword evidence="8" id="KW-1185">Reference proteome</keyword>
<dbReference type="InterPro" id="IPR050833">
    <property type="entry name" value="Poly_Biosynth_Transport"/>
</dbReference>
<evidence type="ECO:0000313" key="7">
    <source>
        <dbReference type="EMBL" id="PWB85882.1"/>
    </source>
</evidence>
<feature type="transmembrane region" description="Helical" evidence="6">
    <location>
        <begin position="385"/>
        <end position="407"/>
    </location>
</feature>
<dbReference type="AlphaFoldDB" id="A0A2U1S729"/>
<feature type="transmembrane region" description="Helical" evidence="6">
    <location>
        <begin position="328"/>
        <end position="348"/>
    </location>
</feature>
<accession>A0A2U1S729</accession>
<dbReference type="PANTHER" id="PTHR30250:SF11">
    <property type="entry name" value="O-ANTIGEN TRANSPORTER-RELATED"/>
    <property type="match status" value="1"/>
</dbReference>
<dbReference type="Pfam" id="PF01943">
    <property type="entry name" value="Polysacc_synt"/>
    <property type="match status" value="1"/>
</dbReference>
<comment type="subcellular location">
    <subcellularLocation>
        <location evidence="1">Cell membrane</location>
        <topology evidence="1">Multi-pass membrane protein</topology>
    </subcellularLocation>
</comment>
<dbReference type="PANTHER" id="PTHR30250">
    <property type="entry name" value="PST FAMILY PREDICTED COLANIC ACID TRANSPORTER"/>
    <property type="match status" value="1"/>
</dbReference>
<evidence type="ECO:0000313" key="8">
    <source>
        <dbReference type="Proteomes" id="UP000245577"/>
    </source>
</evidence>
<keyword evidence="5 6" id="KW-0472">Membrane</keyword>
<keyword evidence="2" id="KW-1003">Cell membrane</keyword>
<feature type="transmembrane region" description="Helical" evidence="6">
    <location>
        <begin position="83"/>
        <end position="106"/>
    </location>
</feature>
<reference evidence="7 8" key="1">
    <citation type="submission" date="2017-03" db="EMBL/GenBank/DDBJ databases">
        <title>Genome sequence of Methanobrevibacter wosei.</title>
        <authorList>
            <person name="Poehlein A."/>
            <person name="Seedorf H."/>
            <person name="Daniel R."/>
        </authorList>
    </citation>
    <scope>NUCLEOTIDE SEQUENCE [LARGE SCALE GENOMIC DNA]</scope>
    <source>
        <strain evidence="7 8">DSM 11979</strain>
    </source>
</reference>
<comment type="caution">
    <text evidence="7">The sequence shown here is derived from an EMBL/GenBank/DDBJ whole genome shotgun (WGS) entry which is preliminary data.</text>
</comment>
<feature type="transmembrane region" description="Helical" evidence="6">
    <location>
        <begin position="235"/>
        <end position="252"/>
    </location>
</feature>
<feature type="transmembrane region" description="Helical" evidence="6">
    <location>
        <begin position="360"/>
        <end position="379"/>
    </location>
</feature>
<feature type="transmembrane region" description="Helical" evidence="6">
    <location>
        <begin position="296"/>
        <end position="316"/>
    </location>
</feature>
<dbReference type="RefSeq" id="WP_116669528.1">
    <property type="nucleotide sequence ID" value="NZ_CASEFK010000004.1"/>
</dbReference>
<dbReference type="InterPro" id="IPR002797">
    <property type="entry name" value="Polysacc_synth"/>
</dbReference>
<evidence type="ECO:0000256" key="5">
    <source>
        <dbReference type="ARBA" id="ARBA00023136"/>
    </source>
</evidence>
<organism evidence="7 8">
    <name type="scientific">Methanobrevibacter woesei</name>
    <dbReference type="NCBI Taxonomy" id="190976"/>
    <lineage>
        <taxon>Archaea</taxon>
        <taxon>Methanobacteriati</taxon>
        <taxon>Methanobacteriota</taxon>
        <taxon>Methanomada group</taxon>
        <taxon>Methanobacteria</taxon>
        <taxon>Methanobacteriales</taxon>
        <taxon>Methanobacteriaceae</taxon>
        <taxon>Methanobrevibacter</taxon>
    </lineage>
</organism>
<feature type="transmembrane region" description="Helical" evidence="6">
    <location>
        <begin position="149"/>
        <end position="170"/>
    </location>
</feature>
<evidence type="ECO:0000256" key="1">
    <source>
        <dbReference type="ARBA" id="ARBA00004651"/>
    </source>
</evidence>
<feature type="transmembrane region" description="Helical" evidence="6">
    <location>
        <begin position="118"/>
        <end position="137"/>
    </location>
</feature>
<gene>
    <name evidence="7" type="ORF">MBBWO_07280</name>
</gene>
<keyword evidence="4 6" id="KW-1133">Transmembrane helix</keyword>
<feature type="transmembrane region" description="Helical" evidence="6">
    <location>
        <begin position="43"/>
        <end position="62"/>
    </location>
</feature>
<feature type="transmembrane region" description="Helical" evidence="6">
    <location>
        <begin position="419"/>
        <end position="436"/>
    </location>
</feature>
<dbReference type="OrthoDB" id="112053at2157"/>
<feature type="transmembrane region" description="Helical" evidence="6">
    <location>
        <begin position="12"/>
        <end position="31"/>
    </location>
</feature>
<feature type="transmembrane region" description="Helical" evidence="6">
    <location>
        <begin position="258"/>
        <end position="275"/>
    </location>
</feature>
<dbReference type="GO" id="GO:0005886">
    <property type="term" value="C:plasma membrane"/>
    <property type="evidence" value="ECO:0007669"/>
    <property type="project" value="UniProtKB-SubCell"/>
</dbReference>
<protein>
    <submittedName>
        <fullName evidence="7">Polysaccharide biosynthesis protein</fullName>
    </submittedName>
</protein>
<evidence type="ECO:0000256" key="2">
    <source>
        <dbReference type="ARBA" id="ARBA00022475"/>
    </source>
</evidence>
<dbReference type="EMBL" id="MZGU01000004">
    <property type="protein sequence ID" value="PWB85882.1"/>
    <property type="molecule type" value="Genomic_DNA"/>
</dbReference>
<name>A0A2U1S729_9EURY</name>
<evidence type="ECO:0000256" key="6">
    <source>
        <dbReference type="SAM" id="Phobius"/>
    </source>
</evidence>
<feature type="transmembrane region" description="Helical" evidence="6">
    <location>
        <begin position="176"/>
        <end position="200"/>
    </location>
</feature>
<sequence>MNEYVQFIKRIGIVGIANILISLSGLIFIPIITKNFSTAEYGIWAQVNTLIALVPNIVNLGLPYTMVRFLASERDKSKIRESFYSMMLVVLLSTIIMALAFIIFAHQIAGSLFEGNMQIMYIVIIISFLACINLMFLSYFRTFQRIKHYSLFLVLQTYIGVGVSILLTALNQPIEMVVLGLLTGYLAVFIIMGSLIVKYLGLNFKIKKLTEELKFAIPTVPSNVSSWVVDSSDKFVIGIILGASAVGCYSPGYALGSILLMFLSPFAILLPAVLPQYYDSGNMQKVDTFLRYSLKYYLVFTIPAAVGMSILSKPLLLVLTTDVIAAQGYLVTPAVALGALFMGVYGITNNILILEKKTNILGHLWTGVAILNIILNIIMVPYLGIFGASIATLICYIMAFAVTVYHSRKYAKLPFDYKAIAKIIVASVIMGIFVEIAHPTGLVNIIIVVAVAVVIYFAALFLIKGINKKEINLFKEML</sequence>
<keyword evidence="3 6" id="KW-0812">Transmembrane</keyword>